<keyword evidence="4" id="KW-1185">Reference proteome</keyword>
<dbReference type="PROSITE" id="PS51782">
    <property type="entry name" value="LYSM"/>
    <property type="match status" value="1"/>
</dbReference>
<dbReference type="Pfam" id="PF01476">
    <property type="entry name" value="LysM"/>
    <property type="match status" value="2"/>
</dbReference>
<gene>
    <name evidence="3" type="ORF">BN000_01721</name>
</gene>
<dbReference type="Gene3D" id="2.30.30.40">
    <property type="entry name" value="SH3 Domains"/>
    <property type="match status" value="2"/>
</dbReference>
<name>A0A0U1NUW0_9BACI</name>
<dbReference type="InterPro" id="IPR036779">
    <property type="entry name" value="LysM_dom_sf"/>
</dbReference>
<dbReference type="STRING" id="1499688.BN000_01721"/>
<protein>
    <submittedName>
        <fullName evidence="3">3D domain-containing protein</fullName>
    </submittedName>
</protein>
<dbReference type="SMART" id="SM00257">
    <property type="entry name" value="LysM"/>
    <property type="match status" value="2"/>
</dbReference>
<sequence>MTKELFVNDELTLSRKETYGKSKQSKSVPVFTSRMEKRDYYKGVNHFDIRNVIDVKGFLKDIRENWNTYVSHVHQWIQRNPVKKLIVTGIFTVVIGGYLTSTANAAFLQEYTYQVKNGEKIENIAKEHGVTPQEILHANGLTSIDGKKILLPKVEDRTVTASILNVRLNPNTKSSIIAKYKKGDIVKVAYIENGWAGILINGQVCFVSADYLAPKQVGSPTPSHPTTIAKSQVKTMYVTTSSLRVREKASMSSAVLGSLKLNSSVSVTSTMNGWAQIQFNGKTAFVSEAFLTNNKPTNNEPLKNDSTITSSSVYVIKSGDTITKISKALGVSVSSIQALNPTVDPSKLKIGQTIKVPTTPASTTNQIQVVAQLGGVDSQGTFRFITSDGSTYAAKASGNMLNELYKHQGKQVTLTLEGNRGQQMTLISLQ</sequence>
<dbReference type="OrthoDB" id="2455924at2"/>
<dbReference type="InterPro" id="IPR052354">
    <property type="entry name" value="Cell_Wall_Dynamics_Protein"/>
</dbReference>
<dbReference type="Proteomes" id="UP000199087">
    <property type="component" value="Unassembled WGS sequence"/>
</dbReference>
<dbReference type="InterPro" id="IPR018392">
    <property type="entry name" value="LysM"/>
</dbReference>
<dbReference type="AlphaFoldDB" id="A0A0U1NUW0"/>
<feature type="domain" description="SH3b" evidence="1">
    <location>
        <begin position="233"/>
        <end position="295"/>
    </location>
</feature>
<accession>A0A0U1NUW0</accession>
<dbReference type="Pfam" id="PF08239">
    <property type="entry name" value="SH3_3"/>
    <property type="match status" value="2"/>
</dbReference>
<dbReference type="PROSITE" id="PS51781">
    <property type="entry name" value="SH3B"/>
    <property type="match status" value="1"/>
</dbReference>
<evidence type="ECO:0000259" key="1">
    <source>
        <dbReference type="PROSITE" id="PS51781"/>
    </source>
</evidence>
<dbReference type="SUPFAM" id="SSF54106">
    <property type="entry name" value="LysM domain"/>
    <property type="match status" value="2"/>
</dbReference>
<dbReference type="EMBL" id="CVRB01000002">
    <property type="protein sequence ID" value="CRK81806.1"/>
    <property type="molecule type" value="Genomic_DNA"/>
</dbReference>
<dbReference type="Gene3D" id="3.10.350.10">
    <property type="entry name" value="LysM domain"/>
    <property type="match status" value="2"/>
</dbReference>
<proteinExistence type="predicted"/>
<feature type="domain" description="LysM" evidence="2">
    <location>
        <begin position="312"/>
        <end position="356"/>
    </location>
</feature>
<evidence type="ECO:0000313" key="3">
    <source>
        <dbReference type="EMBL" id="CRK81806.1"/>
    </source>
</evidence>
<dbReference type="CDD" id="cd00118">
    <property type="entry name" value="LysM"/>
    <property type="match status" value="2"/>
</dbReference>
<reference evidence="4" key="1">
    <citation type="submission" date="2015-05" db="EMBL/GenBank/DDBJ databases">
        <authorList>
            <person name="Urmite Genomes"/>
        </authorList>
    </citation>
    <scope>NUCLEOTIDE SEQUENCE [LARGE SCALE GENOMIC DNA]</scope>
    <source>
        <strain evidence="4">LF1</strain>
    </source>
</reference>
<evidence type="ECO:0000313" key="4">
    <source>
        <dbReference type="Proteomes" id="UP000199087"/>
    </source>
</evidence>
<organism evidence="3 4">
    <name type="scientific">Neobacillus massiliamazoniensis</name>
    <dbReference type="NCBI Taxonomy" id="1499688"/>
    <lineage>
        <taxon>Bacteria</taxon>
        <taxon>Bacillati</taxon>
        <taxon>Bacillota</taxon>
        <taxon>Bacilli</taxon>
        <taxon>Bacillales</taxon>
        <taxon>Bacillaceae</taxon>
        <taxon>Neobacillus</taxon>
    </lineage>
</organism>
<dbReference type="RefSeq" id="WP_090633353.1">
    <property type="nucleotide sequence ID" value="NZ_CVRB01000002.1"/>
</dbReference>
<dbReference type="InterPro" id="IPR003646">
    <property type="entry name" value="SH3-like_bac-type"/>
</dbReference>
<dbReference type="PANTHER" id="PTHR34408:SF1">
    <property type="entry name" value="GLYCOSYL HYDROLASE FAMILY 19 DOMAIN-CONTAINING PROTEIN HI_1415"/>
    <property type="match status" value="1"/>
</dbReference>
<evidence type="ECO:0000259" key="2">
    <source>
        <dbReference type="PROSITE" id="PS51782"/>
    </source>
</evidence>
<dbReference type="SMART" id="SM00287">
    <property type="entry name" value="SH3b"/>
    <property type="match status" value="2"/>
</dbReference>
<dbReference type="PANTHER" id="PTHR34408">
    <property type="entry name" value="FAMILY PROTEIN, PUTATIVE-RELATED"/>
    <property type="match status" value="1"/>
</dbReference>